<feature type="non-terminal residue" evidence="2">
    <location>
        <position position="1"/>
    </location>
</feature>
<dbReference type="EMBL" id="AUSU01000402">
    <property type="protein sequence ID" value="EPS73539.1"/>
    <property type="molecule type" value="Genomic_DNA"/>
</dbReference>
<feature type="non-terminal residue" evidence="2">
    <location>
        <position position="109"/>
    </location>
</feature>
<comment type="caution">
    <text evidence="2">The sequence shown here is derived from an EMBL/GenBank/DDBJ whole genome shotgun (WGS) entry which is preliminary data.</text>
</comment>
<gene>
    <name evidence="2" type="ORF">M569_01218</name>
</gene>
<sequence length="109" mass="12274">EAGEPIIQYGRRSARCRLENVTVLNDGIDWNSGDNVYWKHDVKRFECLQVVLNGNAEFEAIDVTIHGNHVFNVPGGHTMKITSGVSGLDIELNPIPNESIDTGTWFWNY</sequence>
<dbReference type="Proteomes" id="UP000015453">
    <property type="component" value="Unassembled WGS sequence"/>
</dbReference>
<dbReference type="OrthoDB" id="2020092at2759"/>
<dbReference type="AlphaFoldDB" id="S8D188"/>
<name>S8D188_9LAMI</name>
<evidence type="ECO:0000259" key="1">
    <source>
        <dbReference type="Pfam" id="PF25441"/>
    </source>
</evidence>
<evidence type="ECO:0000313" key="2">
    <source>
        <dbReference type="EMBL" id="EPS73539.1"/>
    </source>
</evidence>
<keyword evidence="3" id="KW-1185">Reference proteome</keyword>
<evidence type="ECO:0000313" key="3">
    <source>
        <dbReference type="Proteomes" id="UP000015453"/>
    </source>
</evidence>
<dbReference type="Pfam" id="PF25441">
    <property type="entry name" value="Hexapep_UGP3_C"/>
    <property type="match status" value="1"/>
</dbReference>
<proteinExistence type="predicted"/>
<feature type="domain" description="UGP3-like C-terminal hexapeptide repeats" evidence="1">
    <location>
        <begin position="2"/>
        <end position="109"/>
    </location>
</feature>
<reference evidence="2 3" key="1">
    <citation type="journal article" date="2013" name="BMC Genomics">
        <title>The miniature genome of a carnivorous plant Genlisea aurea contains a low number of genes and short non-coding sequences.</title>
        <authorList>
            <person name="Leushkin E.V."/>
            <person name="Sutormin R.A."/>
            <person name="Nabieva E.R."/>
            <person name="Penin A.A."/>
            <person name="Kondrashov A.S."/>
            <person name="Logacheva M.D."/>
        </authorList>
    </citation>
    <scope>NUCLEOTIDE SEQUENCE [LARGE SCALE GENOMIC DNA]</scope>
</reference>
<accession>S8D188</accession>
<organism evidence="2 3">
    <name type="scientific">Genlisea aurea</name>
    <dbReference type="NCBI Taxonomy" id="192259"/>
    <lineage>
        <taxon>Eukaryota</taxon>
        <taxon>Viridiplantae</taxon>
        <taxon>Streptophyta</taxon>
        <taxon>Embryophyta</taxon>
        <taxon>Tracheophyta</taxon>
        <taxon>Spermatophyta</taxon>
        <taxon>Magnoliopsida</taxon>
        <taxon>eudicotyledons</taxon>
        <taxon>Gunneridae</taxon>
        <taxon>Pentapetalae</taxon>
        <taxon>asterids</taxon>
        <taxon>lamiids</taxon>
        <taxon>Lamiales</taxon>
        <taxon>Lentibulariaceae</taxon>
        <taxon>Genlisea</taxon>
    </lineage>
</organism>
<dbReference type="InterPro" id="IPR057388">
    <property type="entry name" value="Hexapep_UGP3_C"/>
</dbReference>
<protein>
    <recommendedName>
        <fullName evidence="1">UGP3-like C-terminal hexapeptide repeats domain-containing protein</fullName>
    </recommendedName>
</protein>